<evidence type="ECO:0000256" key="4">
    <source>
        <dbReference type="ARBA" id="ARBA00023136"/>
    </source>
</evidence>
<evidence type="ECO:0000256" key="1">
    <source>
        <dbReference type="ARBA" id="ARBA00004141"/>
    </source>
</evidence>
<comment type="subcellular location">
    <subcellularLocation>
        <location evidence="1">Membrane</location>
        <topology evidence="1">Multi-pass membrane protein</topology>
    </subcellularLocation>
</comment>
<dbReference type="Gene3D" id="1.20.1250.20">
    <property type="entry name" value="MFS general substrate transporter like domains"/>
    <property type="match status" value="1"/>
</dbReference>
<reference evidence="8 9" key="1">
    <citation type="submission" date="2019-02" db="EMBL/GenBank/DDBJ databases">
        <title>Genome sequencing of the rare red list fungi Dentipellis fragilis.</title>
        <authorList>
            <person name="Buettner E."/>
            <person name="Kellner H."/>
        </authorList>
    </citation>
    <scope>NUCLEOTIDE SEQUENCE [LARGE SCALE GENOMIC DNA]</scope>
    <source>
        <strain evidence="8 9">DSM 105465</strain>
    </source>
</reference>
<dbReference type="InterPro" id="IPR036259">
    <property type="entry name" value="MFS_trans_sf"/>
</dbReference>
<dbReference type="OrthoDB" id="3437016at2759"/>
<dbReference type="InterPro" id="IPR011701">
    <property type="entry name" value="MFS"/>
</dbReference>
<evidence type="ECO:0000256" key="2">
    <source>
        <dbReference type="ARBA" id="ARBA00022692"/>
    </source>
</evidence>
<accession>A0A4Y9YEH9</accession>
<feature type="transmembrane region" description="Helical" evidence="6">
    <location>
        <begin position="291"/>
        <end position="311"/>
    </location>
</feature>
<evidence type="ECO:0000313" key="8">
    <source>
        <dbReference type="EMBL" id="TFY60745.1"/>
    </source>
</evidence>
<feature type="transmembrane region" description="Helical" evidence="6">
    <location>
        <begin position="66"/>
        <end position="84"/>
    </location>
</feature>
<sequence length="543" mass="57587">MADSSHSLDFIEPENKAGDGKKPSKGSAFWLTFLAVVVSIFLSALDLTAVATALPTITKRLGGGSDFVWVGSAYSLASTAVLPLSGRLADVFGRKPVMLCSIALFAVGSAIAGAAQNMNMMIAARTVQGVGGGGIINMTEIIVSDLVPLAERGVYQGVIGLTWAFAAGVGPPIGGALASSSWRWLFFLNLPITFISFVLVLIFLRVRSPEGSMKEKLARVDWIGNGIIIAGTTVAMIGLTWAGIQKPWDSAGVLVPLILGMLLVAGFLVYEFKIPREPTIPYDILTNRTALSAYLATAVHGLTSIAIIYYLPVYFQACFGASPIRSGVDGLTMALVIAPAAMVAGIMVQTMKRYIPANVLGWSDSSTGKWVGYIIVVSAGSGLIYAATIFPILAPLPVERTAASLAFFAFVRAFAQTWGITISATILQNELKKKLPGDFVSQFPSGFEIAYAAIPVISGLEEPLRSQVRAAFADSMATIWKTMIGISGLGILTLPFLKEVELHGHIDDAYGLHDVQVQEAKTSAEMTRVNSVTSADPRTKAEV</sequence>
<dbReference type="GO" id="GO:0022857">
    <property type="term" value="F:transmembrane transporter activity"/>
    <property type="evidence" value="ECO:0007669"/>
    <property type="project" value="InterPro"/>
</dbReference>
<comment type="caution">
    <text evidence="8">The sequence shown here is derived from an EMBL/GenBank/DDBJ whole genome shotgun (WGS) entry which is preliminary data.</text>
</comment>
<proteinExistence type="predicted"/>
<gene>
    <name evidence="8" type="ORF">EVG20_g7307</name>
</gene>
<feature type="transmembrane region" description="Helical" evidence="6">
    <location>
        <begin position="225"/>
        <end position="244"/>
    </location>
</feature>
<dbReference type="InterPro" id="IPR020846">
    <property type="entry name" value="MFS_dom"/>
</dbReference>
<name>A0A4Y9YEH9_9AGAM</name>
<evidence type="ECO:0000256" key="6">
    <source>
        <dbReference type="SAM" id="Phobius"/>
    </source>
</evidence>
<feature type="compositionally biased region" description="Basic and acidic residues" evidence="5">
    <location>
        <begin position="13"/>
        <end position="22"/>
    </location>
</feature>
<evidence type="ECO:0000256" key="3">
    <source>
        <dbReference type="ARBA" id="ARBA00022989"/>
    </source>
</evidence>
<feature type="transmembrane region" description="Helical" evidence="6">
    <location>
        <begin position="184"/>
        <end position="204"/>
    </location>
</feature>
<feature type="transmembrane region" description="Helical" evidence="6">
    <location>
        <begin position="96"/>
        <end position="115"/>
    </location>
</feature>
<dbReference type="EMBL" id="SEOQ01000546">
    <property type="protein sequence ID" value="TFY60745.1"/>
    <property type="molecule type" value="Genomic_DNA"/>
</dbReference>
<dbReference type="PANTHER" id="PTHR23501:SF102">
    <property type="entry name" value="DRUG TRANSPORTER, PUTATIVE (AFU_ORTHOLOGUE AFUA_3G08530)-RELATED"/>
    <property type="match status" value="1"/>
</dbReference>
<feature type="region of interest" description="Disordered" evidence="5">
    <location>
        <begin position="1"/>
        <end position="23"/>
    </location>
</feature>
<keyword evidence="3 6" id="KW-1133">Transmembrane helix</keyword>
<evidence type="ECO:0000256" key="5">
    <source>
        <dbReference type="SAM" id="MobiDB-lite"/>
    </source>
</evidence>
<dbReference type="Proteomes" id="UP000298327">
    <property type="component" value="Unassembled WGS sequence"/>
</dbReference>
<dbReference type="PROSITE" id="PS50850">
    <property type="entry name" value="MFS"/>
    <property type="match status" value="1"/>
</dbReference>
<feature type="transmembrane region" description="Helical" evidence="6">
    <location>
        <begin position="250"/>
        <end position="270"/>
    </location>
</feature>
<protein>
    <recommendedName>
        <fullName evidence="7">Major facilitator superfamily (MFS) profile domain-containing protein</fullName>
    </recommendedName>
</protein>
<feature type="transmembrane region" description="Helical" evidence="6">
    <location>
        <begin position="158"/>
        <end position="178"/>
    </location>
</feature>
<dbReference type="PANTHER" id="PTHR23501">
    <property type="entry name" value="MAJOR FACILITATOR SUPERFAMILY"/>
    <property type="match status" value="1"/>
</dbReference>
<keyword evidence="2 6" id="KW-0812">Transmembrane</keyword>
<feature type="transmembrane region" description="Helical" evidence="6">
    <location>
        <begin position="370"/>
        <end position="393"/>
    </location>
</feature>
<feature type="transmembrane region" description="Helical" evidence="6">
    <location>
        <begin position="405"/>
        <end position="427"/>
    </location>
</feature>
<evidence type="ECO:0000313" key="9">
    <source>
        <dbReference type="Proteomes" id="UP000298327"/>
    </source>
</evidence>
<dbReference type="AlphaFoldDB" id="A0A4Y9YEH9"/>
<dbReference type="PRINTS" id="PR01036">
    <property type="entry name" value="TCRTETB"/>
</dbReference>
<dbReference type="InterPro" id="IPR005829">
    <property type="entry name" value="Sugar_transporter_CS"/>
</dbReference>
<feature type="domain" description="Major facilitator superfamily (MFS) profile" evidence="7">
    <location>
        <begin position="32"/>
        <end position="470"/>
    </location>
</feature>
<dbReference type="SUPFAM" id="SSF103473">
    <property type="entry name" value="MFS general substrate transporter"/>
    <property type="match status" value="1"/>
</dbReference>
<keyword evidence="4 6" id="KW-0472">Membrane</keyword>
<dbReference type="Pfam" id="PF07690">
    <property type="entry name" value="MFS_1"/>
    <property type="match status" value="1"/>
</dbReference>
<dbReference type="PROSITE" id="PS00216">
    <property type="entry name" value="SUGAR_TRANSPORT_1"/>
    <property type="match status" value="1"/>
</dbReference>
<evidence type="ECO:0000259" key="7">
    <source>
        <dbReference type="PROSITE" id="PS50850"/>
    </source>
</evidence>
<keyword evidence="9" id="KW-1185">Reference proteome</keyword>
<dbReference type="GO" id="GO:0005886">
    <property type="term" value="C:plasma membrane"/>
    <property type="evidence" value="ECO:0007669"/>
    <property type="project" value="TreeGrafter"/>
</dbReference>
<feature type="transmembrane region" description="Helical" evidence="6">
    <location>
        <begin position="331"/>
        <end position="349"/>
    </location>
</feature>
<dbReference type="STRING" id="205917.A0A4Y9YEH9"/>
<feature type="transmembrane region" description="Helical" evidence="6">
    <location>
        <begin position="28"/>
        <end position="54"/>
    </location>
</feature>
<organism evidence="8 9">
    <name type="scientific">Dentipellis fragilis</name>
    <dbReference type="NCBI Taxonomy" id="205917"/>
    <lineage>
        <taxon>Eukaryota</taxon>
        <taxon>Fungi</taxon>
        <taxon>Dikarya</taxon>
        <taxon>Basidiomycota</taxon>
        <taxon>Agaricomycotina</taxon>
        <taxon>Agaricomycetes</taxon>
        <taxon>Russulales</taxon>
        <taxon>Hericiaceae</taxon>
        <taxon>Dentipellis</taxon>
    </lineage>
</organism>